<dbReference type="Pfam" id="PF03004">
    <property type="entry name" value="Transposase_24"/>
    <property type="match status" value="1"/>
</dbReference>
<name>I3SWI3_LOTJA</name>
<evidence type="ECO:0000313" key="1">
    <source>
        <dbReference type="EMBL" id="AFK44625.1"/>
    </source>
</evidence>
<organism evidence="1">
    <name type="scientific">Lotus japonicus</name>
    <name type="common">Lotus corniculatus var. japonicus</name>
    <dbReference type="NCBI Taxonomy" id="34305"/>
    <lineage>
        <taxon>Eukaryota</taxon>
        <taxon>Viridiplantae</taxon>
        <taxon>Streptophyta</taxon>
        <taxon>Embryophyta</taxon>
        <taxon>Tracheophyta</taxon>
        <taxon>Spermatophyta</taxon>
        <taxon>Magnoliopsida</taxon>
        <taxon>eudicotyledons</taxon>
        <taxon>Gunneridae</taxon>
        <taxon>Pentapetalae</taxon>
        <taxon>rosids</taxon>
        <taxon>fabids</taxon>
        <taxon>Fabales</taxon>
        <taxon>Fabaceae</taxon>
        <taxon>Papilionoideae</taxon>
        <taxon>50 kb inversion clade</taxon>
        <taxon>NPAAA clade</taxon>
        <taxon>Hologalegina</taxon>
        <taxon>robinioid clade</taxon>
        <taxon>Loteae</taxon>
        <taxon>Lotus</taxon>
    </lineage>
</organism>
<reference evidence="1" key="1">
    <citation type="submission" date="2012-05" db="EMBL/GenBank/DDBJ databases">
        <authorList>
            <person name="Krishnakumar V."/>
            <person name="Cheung F."/>
            <person name="Xiao Y."/>
            <person name="Chan A."/>
            <person name="Moskal W.A."/>
            <person name="Town C.D."/>
        </authorList>
    </citation>
    <scope>NUCLEOTIDE SEQUENCE</scope>
</reference>
<dbReference type="AlphaFoldDB" id="I3SWI3"/>
<protein>
    <recommendedName>
        <fullName evidence="2">Transposase-associated domain-containing protein</fullName>
    </recommendedName>
</protein>
<proteinExistence type="evidence at transcript level"/>
<sequence>MMFGEFMKKYSVCPRDAIWARNNFELRGQKLMKDSLSRAHRDKKKPRWLGDHVWNGLCEHWETPKFKEKSVQAKANRASDREGFGETLHIGGSITTSQHRDNLVKKNGFNPSPLDLFRSTHQRKDDTFVDKKSEHVDGTYVCEMEDRMQRASEQNLPPPNELDVWREVAGMKKGRIYGLGLESTIINKQYHGSCSSSSEWVRRS</sequence>
<dbReference type="EMBL" id="BT144831">
    <property type="protein sequence ID" value="AFK44625.1"/>
    <property type="molecule type" value="mRNA"/>
</dbReference>
<accession>I3SWI3</accession>
<evidence type="ECO:0008006" key="2">
    <source>
        <dbReference type="Google" id="ProtNLM"/>
    </source>
</evidence>
<dbReference type="InterPro" id="IPR004252">
    <property type="entry name" value="Probable_transposase_24"/>
</dbReference>